<organism evidence="1 2">
    <name type="scientific">Piscibacillus halophilus</name>
    <dbReference type="NCBI Taxonomy" id="571933"/>
    <lineage>
        <taxon>Bacteria</taxon>
        <taxon>Bacillati</taxon>
        <taxon>Bacillota</taxon>
        <taxon>Bacilli</taxon>
        <taxon>Bacillales</taxon>
        <taxon>Bacillaceae</taxon>
        <taxon>Piscibacillus</taxon>
    </lineage>
</organism>
<name>A0A1H9FXG6_9BACI</name>
<keyword evidence="2" id="KW-1185">Reference proteome</keyword>
<evidence type="ECO:0008006" key="3">
    <source>
        <dbReference type="Google" id="ProtNLM"/>
    </source>
</evidence>
<dbReference type="NCBIfam" id="NF005679">
    <property type="entry name" value="PRK07475.1"/>
    <property type="match status" value="1"/>
</dbReference>
<evidence type="ECO:0000313" key="1">
    <source>
        <dbReference type="EMBL" id="SEQ42601.1"/>
    </source>
</evidence>
<dbReference type="OrthoDB" id="1676875at2"/>
<dbReference type="EMBL" id="FOES01000013">
    <property type="protein sequence ID" value="SEQ42601.1"/>
    <property type="molecule type" value="Genomic_DNA"/>
</dbReference>
<dbReference type="AlphaFoldDB" id="A0A1H9FXG6"/>
<evidence type="ECO:0000313" key="2">
    <source>
        <dbReference type="Proteomes" id="UP000199427"/>
    </source>
</evidence>
<dbReference type="STRING" id="571933.SAMN05216362_11352"/>
<dbReference type="Proteomes" id="UP000199427">
    <property type="component" value="Unassembled WGS sequence"/>
</dbReference>
<reference evidence="1 2" key="1">
    <citation type="submission" date="2016-10" db="EMBL/GenBank/DDBJ databases">
        <authorList>
            <person name="de Groot N.N."/>
        </authorList>
    </citation>
    <scope>NUCLEOTIDE SEQUENCE [LARGE SCALE GENOMIC DNA]</scope>
    <source>
        <strain evidence="1 2">DSM 21633</strain>
    </source>
</reference>
<sequence length="244" mass="26829">MLYKASPGQVSYGESIGILLLDTYTPFVPGDVGNATTYSFPVRFQRIDGFTFSKLLTKDPALVEPLLEAGHNLVKEGVKAITGDCGYMAMFQKEIASELKVPVFLSSLLQLPFMEAMLGPEEKIGIICSHSDYFDHEILEGMGVQINSSKLRVMGMETAEHFRLAAHVENGLLDPDVVEQEAVSIAREFVSEYPDIKLILLECSSLPPYGAAIQQATGLPVFDYVTMINHVHSAVVKSRFSGFM</sequence>
<accession>A0A1H9FXG6</accession>
<gene>
    <name evidence="1" type="ORF">SAMN05216362_11352</name>
</gene>
<proteinExistence type="predicted"/>
<dbReference type="RefSeq" id="WP_091773478.1">
    <property type="nucleotide sequence ID" value="NZ_FOES01000013.1"/>
</dbReference>
<protein>
    <recommendedName>
        <fullName evidence="3">Aspartate/glutamate racemase family protein</fullName>
    </recommendedName>
</protein>